<dbReference type="EMBL" id="JAXOVC010000009">
    <property type="protein sequence ID" value="KAK4497394.1"/>
    <property type="molecule type" value="Genomic_DNA"/>
</dbReference>
<evidence type="ECO:0000313" key="2">
    <source>
        <dbReference type="Proteomes" id="UP001305779"/>
    </source>
</evidence>
<gene>
    <name evidence="1" type="ORF">PRZ48_011845</name>
</gene>
<reference evidence="1 2" key="1">
    <citation type="journal article" date="2023" name="G3 (Bethesda)">
        <title>A chromosome-level genome assembly of Zasmidium syzygii isolated from banana leaves.</title>
        <authorList>
            <person name="van Westerhoven A.C."/>
            <person name="Mehrabi R."/>
            <person name="Talebi R."/>
            <person name="Steentjes M.B.F."/>
            <person name="Corcolon B."/>
            <person name="Chong P.A."/>
            <person name="Kema G.H.J."/>
            <person name="Seidl M.F."/>
        </authorList>
    </citation>
    <scope>NUCLEOTIDE SEQUENCE [LARGE SCALE GENOMIC DNA]</scope>
    <source>
        <strain evidence="1 2">P124</strain>
    </source>
</reference>
<name>A0ABR0E7K6_ZASCE</name>
<comment type="caution">
    <text evidence="1">The sequence shown here is derived from an EMBL/GenBank/DDBJ whole genome shotgun (WGS) entry which is preliminary data.</text>
</comment>
<sequence length="321" mass="36687">MDPPAILALPLELREEIFALALQDIILEGPECPYDEHIPSGIYTMQERLMPLLDLRSVSRQFCHEVDQVFRRDIAPRAIFYYFSSDQEITHLCNLWGKGLRPPALMRGARFYLRSPNKETICANDDADMIWDTLVESQAGCERISYEEDPQVMAGWALNPASAPENVTVSSPPQGKWGYRCSSGEVRTFCKWATILYEPLAKSLRLKSFAWVHDGLEGDTLDGLVVCSILEGKLEDLDFDAFDELAGRKYRQQAMDFVPARFWSLYGWADVERKRALRAKLIEVGADWVVKSQKECDAVDEEAETYLRYGDVFVLEMRMSC</sequence>
<keyword evidence="2" id="KW-1185">Reference proteome</keyword>
<organism evidence="1 2">
    <name type="scientific">Zasmidium cellare</name>
    <name type="common">Wine cellar mold</name>
    <name type="synonym">Racodium cellare</name>
    <dbReference type="NCBI Taxonomy" id="395010"/>
    <lineage>
        <taxon>Eukaryota</taxon>
        <taxon>Fungi</taxon>
        <taxon>Dikarya</taxon>
        <taxon>Ascomycota</taxon>
        <taxon>Pezizomycotina</taxon>
        <taxon>Dothideomycetes</taxon>
        <taxon>Dothideomycetidae</taxon>
        <taxon>Mycosphaerellales</taxon>
        <taxon>Mycosphaerellaceae</taxon>
        <taxon>Zasmidium</taxon>
    </lineage>
</organism>
<proteinExistence type="predicted"/>
<evidence type="ECO:0008006" key="3">
    <source>
        <dbReference type="Google" id="ProtNLM"/>
    </source>
</evidence>
<evidence type="ECO:0000313" key="1">
    <source>
        <dbReference type="EMBL" id="KAK4497394.1"/>
    </source>
</evidence>
<protein>
    <recommendedName>
        <fullName evidence="3">F-box domain-containing protein</fullName>
    </recommendedName>
</protein>
<dbReference type="Proteomes" id="UP001305779">
    <property type="component" value="Unassembled WGS sequence"/>
</dbReference>
<accession>A0ABR0E7K6</accession>